<evidence type="ECO:0000256" key="4">
    <source>
        <dbReference type="ARBA" id="ARBA00022692"/>
    </source>
</evidence>
<keyword evidence="6" id="KW-0256">Endoplasmic reticulum</keyword>
<reference evidence="11" key="2">
    <citation type="journal article" date="2022" name="Elife">
        <title>Obligate sexual reproduction of a homothallic fungus closely related to the Cryptococcus pathogenic species complex.</title>
        <authorList>
            <person name="Passer A.R."/>
            <person name="Clancey S.A."/>
            <person name="Shea T."/>
            <person name="David-Palma M."/>
            <person name="Averette A.F."/>
            <person name="Boekhout T."/>
            <person name="Porcel B.M."/>
            <person name="Nowrousian M."/>
            <person name="Cuomo C.A."/>
            <person name="Sun S."/>
            <person name="Heitman J."/>
            <person name="Coelho M.A."/>
        </authorList>
    </citation>
    <scope>NUCLEOTIDE SEQUENCE</scope>
    <source>
        <strain evidence="11">CBS 7841</strain>
    </source>
</reference>
<comment type="subcellular location">
    <subcellularLocation>
        <location evidence="1">Endoplasmic reticulum membrane</location>
        <topology evidence="1">Single-pass membrane protein</topology>
    </subcellularLocation>
</comment>
<organism evidence="11 12">
    <name type="scientific">Cryptococcus depauperatus CBS 7841</name>
    <dbReference type="NCBI Taxonomy" id="1295531"/>
    <lineage>
        <taxon>Eukaryota</taxon>
        <taxon>Fungi</taxon>
        <taxon>Dikarya</taxon>
        <taxon>Basidiomycota</taxon>
        <taxon>Agaricomycotina</taxon>
        <taxon>Tremellomycetes</taxon>
        <taxon>Tremellales</taxon>
        <taxon>Cryptococcaceae</taxon>
        <taxon>Cryptococcus</taxon>
    </lineage>
</organism>
<proteinExistence type="inferred from homology"/>
<evidence type="ECO:0000256" key="3">
    <source>
        <dbReference type="ARBA" id="ARBA00020256"/>
    </source>
</evidence>
<dbReference type="Gene3D" id="3.40.50.300">
    <property type="entry name" value="P-loop containing nucleotide triphosphate hydrolases"/>
    <property type="match status" value="1"/>
</dbReference>
<keyword evidence="5" id="KW-0547">Nucleotide-binding</keyword>
<evidence type="ECO:0000256" key="2">
    <source>
        <dbReference type="ARBA" id="ARBA00005619"/>
    </source>
</evidence>
<evidence type="ECO:0000313" key="11">
    <source>
        <dbReference type="EMBL" id="WVN89026.1"/>
    </source>
</evidence>
<keyword evidence="12" id="KW-1185">Reference proteome</keyword>
<keyword evidence="7" id="KW-1133">Transmembrane helix</keyword>
<reference evidence="11" key="3">
    <citation type="submission" date="2024-01" db="EMBL/GenBank/DDBJ databases">
        <authorList>
            <person name="Coelho M.A."/>
            <person name="David-Palma M."/>
            <person name="Shea T."/>
            <person name="Sun S."/>
            <person name="Cuomo C.A."/>
            <person name="Heitman J."/>
        </authorList>
    </citation>
    <scope>NUCLEOTIDE SEQUENCE</scope>
    <source>
        <strain evidence="11">CBS 7841</strain>
    </source>
</reference>
<keyword evidence="4" id="KW-0812">Transmembrane</keyword>
<dbReference type="EMBL" id="CP143788">
    <property type="protein sequence ID" value="WVN89026.1"/>
    <property type="molecule type" value="Genomic_DNA"/>
</dbReference>
<dbReference type="OrthoDB" id="41266at2759"/>
<dbReference type="KEGG" id="cdep:91088452"/>
<keyword evidence="8" id="KW-0342">GTP-binding</keyword>
<dbReference type="GeneID" id="91088452"/>
<evidence type="ECO:0000256" key="9">
    <source>
        <dbReference type="ARBA" id="ARBA00023136"/>
    </source>
</evidence>
<keyword evidence="10" id="KW-0675">Receptor</keyword>
<evidence type="ECO:0000313" key="12">
    <source>
        <dbReference type="Proteomes" id="UP000094043"/>
    </source>
</evidence>
<dbReference type="InterPro" id="IPR019009">
    <property type="entry name" value="SRP_receptor_beta_su"/>
</dbReference>
<protein>
    <recommendedName>
        <fullName evidence="3">Signal recognition particle receptor subunit beta</fullName>
    </recommendedName>
</protein>
<evidence type="ECO:0000256" key="6">
    <source>
        <dbReference type="ARBA" id="ARBA00022824"/>
    </source>
</evidence>
<dbReference type="VEuPathDB" id="FungiDB:L203_05247"/>
<evidence type="ECO:0000256" key="5">
    <source>
        <dbReference type="ARBA" id="ARBA00022741"/>
    </source>
</evidence>
<evidence type="ECO:0000256" key="7">
    <source>
        <dbReference type="ARBA" id="ARBA00022989"/>
    </source>
</evidence>
<comment type="similarity">
    <text evidence="2">Belongs to the SRP receptor beta subunit family.</text>
</comment>
<sequence length="332" mass="35896">MNGREANTPKEFYYVEPEASPLTTMLAHPLLQDPKFVAAAGGLAVLLLFLAFFRREGGSLRRKGPATILLTGPSDGGKTSLFTKLVYNTYPLTHTSIIPSDTTIVLPSPYQDGLSKQIRLVDLPGHPRLIGELKAYVGNATAVVFVVDIQGIIRNASAVAEQLFSILVALANVSARLPPSSTAPQLLLLAHKTDLLVRPNPPSTHCPPDIPESASKLSVERLKSILAREMDRLKTTQGVSGGKVEGIDAVAASSSGFFSRLFSSSAASQQDEEDDETLVWGGKGPFRWEDVEGVEIEWAASGLGAYKSEQNKRERVEEGNGLDSLKEFLWKI</sequence>
<dbReference type="RefSeq" id="XP_066069726.1">
    <property type="nucleotide sequence ID" value="XM_066213629.1"/>
</dbReference>
<dbReference type="Proteomes" id="UP000094043">
    <property type="component" value="Chromosome 5"/>
</dbReference>
<dbReference type="Pfam" id="PF09439">
    <property type="entry name" value="SRPRB"/>
    <property type="match status" value="1"/>
</dbReference>
<gene>
    <name evidence="11" type="ORF">L203_104242</name>
</gene>
<name>A0A1E3I5Q4_9TREE</name>
<dbReference type="SUPFAM" id="SSF52540">
    <property type="entry name" value="P-loop containing nucleoside triphosphate hydrolases"/>
    <property type="match status" value="1"/>
</dbReference>
<accession>A0A1E3I5Q4</accession>
<evidence type="ECO:0000256" key="10">
    <source>
        <dbReference type="ARBA" id="ARBA00023170"/>
    </source>
</evidence>
<dbReference type="AlphaFoldDB" id="A0A1E3I5Q4"/>
<evidence type="ECO:0000256" key="1">
    <source>
        <dbReference type="ARBA" id="ARBA00004389"/>
    </source>
</evidence>
<reference evidence="11" key="1">
    <citation type="submission" date="2016-06" db="EMBL/GenBank/DDBJ databases">
        <authorList>
            <person name="Cuomo C."/>
            <person name="Litvintseva A."/>
            <person name="Heitman J."/>
            <person name="Chen Y."/>
            <person name="Sun S."/>
            <person name="Springer D."/>
            <person name="Dromer F."/>
            <person name="Young S."/>
            <person name="Zeng Q."/>
            <person name="Chapman S."/>
            <person name="Gujja S."/>
            <person name="Saif S."/>
            <person name="Birren B."/>
        </authorList>
    </citation>
    <scope>NUCLEOTIDE SEQUENCE</scope>
    <source>
        <strain evidence="11">CBS 7841</strain>
    </source>
</reference>
<dbReference type="InterPro" id="IPR027417">
    <property type="entry name" value="P-loop_NTPase"/>
</dbReference>
<dbReference type="GO" id="GO:0005789">
    <property type="term" value="C:endoplasmic reticulum membrane"/>
    <property type="evidence" value="ECO:0007669"/>
    <property type="project" value="UniProtKB-SubCell"/>
</dbReference>
<dbReference type="GO" id="GO:0005525">
    <property type="term" value="F:GTP binding"/>
    <property type="evidence" value="ECO:0007669"/>
    <property type="project" value="UniProtKB-KW"/>
</dbReference>
<keyword evidence="9" id="KW-0472">Membrane</keyword>
<evidence type="ECO:0000256" key="8">
    <source>
        <dbReference type="ARBA" id="ARBA00023134"/>
    </source>
</evidence>